<name>A0A9Q1FMV6_SYNKA</name>
<keyword evidence="3" id="KW-1185">Reference proteome</keyword>
<reference evidence="2" key="1">
    <citation type="journal article" date="2023" name="Science">
        <title>Genome structures resolve the early diversification of teleost fishes.</title>
        <authorList>
            <person name="Parey E."/>
            <person name="Louis A."/>
            <person name="Montfort J."/>
            <person name="Bouchez O."/>
            <person name="Roques C."/>
            <person name="Iampietro C."/>
            <person name="Lluch J."/>
            <person name="Castinel A."/>
            <person name="Donnadieu C."/>
            <person name="Desvignes T."/>
            <person name="Floi Bucao C."/>
            <person name="Jouanno E."/>
            <person name="Wen M."/>
            <person name="Mejri S."/>
            <person name="Dirks R."/>
            <person name="Jansen H."/>
            <person name="Henkel C."/>
            <person name="Chen W.J."/>
            <person name="Zahm M."/>
            <person name="Cabau C."/>
            <person name="Klopp C."/>
            <person name="Thompson A.W."/>
            <person name="Robinson-Rechavi M."/>
            <person name="Braasch I."/>
            <person name="Lecointre G."/>
            <person name="Bobe J."/>
            <person name="Postlethwait J.H."/>
            <person name="Berthelot C."/>
            <person name="Roest Crollius H."/>
            <person name="Guiguen Y."/>
        </authorList>
    </citation>
    <scope>NUCLEOTIDE SEQUENCE</scope>
    <source>
        <strain evidence="2">WJC10195</strain>
    </source>
</reference>
<proteinExistence type="predicted"/>
<protein>
    <submittedName>
        <fullName evidence="2">Uncharacterized protein</fullName>
    </submittedName>
</protein>
<feature type="compositionally biased region" description="Polar residues" evidence="1">
    <location>
        <begin position="37"/>
        <end position="47"/>
    </location>
</feature>
<feature type="region of interest" description="Disordered" evidence="1">
    <location>
        <begin position="36"/>
        <end position="106"/>
    </location>
</feature>
<sequence>MGRAWPTVQTARPVGVTTLAGPQHCADTAALPLASASRVNKSDSTPATDDVQAFQGTENKQPPASASEKQDQLITMTTGAGHQHSRVMTGQAGGVPRGGVDESRQQ</sequence>
<dbReference type="AlphaFoldDB" id="A0A9Q1FMV6"/>
<evidence type="ECO:0000313" key="3">
    <source>
        <dbReference type="Proteomes" id="UP001152622"/>
    </source>
</evidence>
<accession>A0A9Q1FMV6</accession>
<dbReference type="Proteomes" id="UP001152622">
    <property type="component" value="Chromosome 4"/>
</dbReference>
<organism evidence="2 3">
    <name type="scientific">Synaphobranchus kaupii</name>
    <name type="common">Kaup's arrowtooth eel</name>
    <dbReference type="NCBI Taxonomy" id="118154"/>
    <lineage>
        <taxon>Eukaryota</taxon>
        <taxon>Metazoa</taxon>
        <taxon>Chordata</taxon>
        <taxon>Craniata</taxon>
        <taxon>Vertebrata</taxon>
        <taxon>Euteleostomi</taxon>
        <taxon>Actinopterygii</taxon>
        <taxon>Neopterygii</taxon>
        <taxon>Teleostei</taxon>
        <taxon>Anguilliformes</taxon>
        <taxon>Synaphobranchidae</taxon>
        <taxon>Synaphobranchus</taxon>
    </lineage>
</organism>
<comment type="caution">
    <text evidence="2">The sequence shown here is derived from an EMBL/GenBank/DDBJ whole genome shotgun (WGS) entry which is preliminary data.</text>
</comment>
<evidence type="ECO:0000313" key="2">
    <source>
        <dbReference type="EMBL" id="KAJ8362890.1"/>
    </source>
</evidence>
<feature type="compositionally biased region" description="Polar residues" evidence="1">
    <location>
        <begin position="54"/>
        <end position="64"/>
    </location>
</feature>
<dbReference type="EMBL" id="JAINUF010000004">
    <property type="protein sequence ID" value="KAJ8362890.1"/>
    <property type="molecule type" value="Genomic_DNA"/>
</dbReference>
<gene>
    <name evidence="2" type="ORF">SKAU_G00117210</name>
</gene>
<evidence type="ECO:0000256" key="1">
    <source>
        <dbReference type="SAM" id="MobiDB-lite"/>
    </source>
</evidence>